<dbReference type="InterPro" id="IPR038765">
    <property type="entry name" value="Papain-like_cys_pep_sf"/>
</dbReference>
<organism evidence="6 7">
    <name type="scientific">Lacimicrobium alkaliphilum</name>
    <dbReference type="NCBI Taxonomy" id="1526571"/>
    <lineage>
        <taxon>Bacteria</taxon>
        <taxon>Pseudomonadati</taxon>
        <taxon>Pseudomonadota</taxon>
        <taxon>Gammaproteobacteria</taxon>
        <taxon>Alteromonadales</taxon>
        <taxon>Alteromonadaceae</taxon>
        <taxon>Lacimicrobium</taxon>
    </lineage>
</organism>
<reference evidence="6 7" key="1">
    <citation type="submission" date="2015-12" db="EMBL/GenBank/DDBJ databases">
        <title>Complete genome of Lacimicrobium alkaliphilum KCTC 32984.</title>
        <authorList>
            <person name="Kim S.-G."/>
            <person name="Lee Y.-J."/>
        </authorList>
    </citation>
    <scope>NUCLEOTIDE SEQUENCE [LARGE SCALE GENOMIC DNA]</scope>
    <source>
        <strain evidence="6 7">YelD216</strain>
    </source>
</reference>
<name>A0A0U2ZQE6_9ALTE</name>
<dbReference type="GO" id="GO:0006508">
    <property type="term" value="P:proteolysis"/>
    <property type="evidence" value="ECO:0007669"/>
    <property type="project" value="UniProtKB-KW"/>
</dbReference>
<dbReference type="OrthoDB" id="9808890at2"/>
<feature type="domain" description="NlpC/P60" evidence="5">
    <location>
        <begin position="281"/>
        <end position="412"/>
    </location>
</feature>
<evidence type="ECO:0000313" key="6">
    <source>
        <dbReference type="EMBL" id="ALT00461.1"/>
    </source>
</evidence>
<evidence type="ECO:0000256" key="1">
    <source>
        <dbReference type="ARBA" id="ARBA00007074"/>
    </source>
</evidence>
<dbReference type="AlphaFoldDB" id="A0A0U2ZQE6"/>
<gene>
    <name evidence="6" type="ORF">AT746_13195</name>
</gene>
<keyword evidence="2" id="KW-0645">Protease</keyword>
<comment type="similarity">
    <text evidence="1">Belongs to the peptidase C40 family.</text>
</comment>
<evidence type="ECO:0000256" key="3">
    <source>
        <dbReference type="ARBA" id="ARBA00022801"/>
    </source>
</evidence>
<dbReference type="InterPro" id="IPR027017">
    <property type="entry name" value="P60_peptidase_YkfC"/>
</dbReference>
<keyword evidence="3 6" id="KW-0378">Hydrolase</keyword>
<dbReference type="PROSITE" id="PS51935">
    <property type="entry name" value="NLPC_P60"/>
    <property type="match status" value="1"/>
</dbReference>
<dbReference type="Proteomes" id="UP000068447">
    <property type="component" value="Chromosome"/>
</dbReference>
<evidence type="ECO:0000259" key="5">
    <source>
        <dbReference type="PROSITE" id="PS51935"/>
    </source>
</evidence>
<evidence type="ECO:0000256" key="4">
    <source>
        <dbReference type="ARBA" id="ARBA00022807"/>
    </source>
</evidence>
<dbReference type="EMBL" id="CP013650">
    <property type="protein sequence ID" value="ALT00461.1"/>
    <property type="molecule type" value="Genomic_DNA"/>
</dbReference>
<dbReference type="Pfam" id="PF00877">
    <property type="entry name" value="NLPC_P60"/>
    <property type="match status" value="1"/>
</dbReference>
<dbReference type="SUPFAM" id="SSF54001">
    <property type="entry name" value="Cysteine proteinases"/>
    <property type="match status" value="1"/>
</dbReference>
<protein>
    <submittedName>
        <fullName evidence="6">Glycoside hydrolase</fullName>
    </submittedName>
</protein>
<dbReference type="STRING" id="1526571.AT746_13195"/>
<dbReference type="Pfam" id="PF12913">
    <property type="entry name" value="SH3_6"/>
    <property type="match status" value="1"/>
</dbReference>
<evidence type="ECO:0000256" key="2">
    <source>
        <dbReference type="ARBA" id="ARBA00022670"/>
    </source>
</evidence>
<dbReference type="InterPro" id="IPR039439">
    <property type="entry name" value="SH3b1_dom"/>
</dbReference>
<keyword evidence="7" id="KW-1185">Reference proteome</keyword>
<accession>A0A0U2ZQE6</accession>
<sequence length="435" mass="49363">MITDVPEISARHLDAQYWIDKTDHADTPLLTPKAIEHLNQNTFKQQSELVQLAELPAQYAKSQLLEMINKVSSVPAYERFFADGRQLSEKDYTRYRNNMNLDGLKQSNTLRYALVTNRTTMRRFPSHDKAYNAEMDPDIDRFIETGLFPGDALAVLHQSKDGKWLLAQAYHYLAWIPAEDVAIGSKAQVLGFRQTESFVVVTGAKVFTNYNPELPQLSEKQLDMGVRLPLLDNHQVDHSLYGQNPYTSYVVSLPYREDDGSLSIKPALISKNQDISTGYLPFTRENIIRQGFKFLGERYGWGHDYNARDCTGFVSEVYRTFGILMPRNSGQQGKGQYGINQHFDANAAEQDKLAAITNMDVGDLAYIPGHVVMYLGNDNGKPYVIHDVHGMSYLDKDENYYKGILNGVSVTPLLPMRLSESSSYVDKIYTIKSIR</sequence>
<evidence type="ECO:0000313" key="7">
    <source>
        <dbReference type="Proteomes" id="UP000068447"/>
    </source>
</evidence>
<proteinExistence type="inferred from homology"/>
<dbReference type="KEGG" id="lal:AT746_13195"/>
<keyword evidence="4" id="KW-0788">Thiol protease</keyword>
<dbReference type="GO" id="GO:0008234">
    <property type="term" value="F:cysteine-type peptidase activity"/>
    <property type="evidence" value="ECO:0007669"/>
    <property type="project" value="UniProtKB-KW"/>
</dbReference>
<dbReference type="PIRSF" id="PIRSF019015">
    <property type="entry name" value="P60_peptidase_YkfC"/>
    <property type="match status" value="1"/>
</dbReference>
<dbReference type="Gene3D" id="3.90.1720.10">
    <property type="entry name" value="endopeptidase domain like (from Nostoc punctiforme)"/>
    <property type="match status" value="1"/>
</dbReference>
<dbReference type="InterPro" id="IPR000064">
    <property type="entry name" value="NLP_P60_dom"/>
</dbReference>